<dbReference type="OrthoDB" id="10255118at2759"/>
<dbReference type="Proteomes" id="UP000504636">
    <property type="component" value="Unplaced"/>
</dbReference>
<dbReference type="AlphaFoldDB" id="A0A6A6Z482"/>
<dbReference type="Gene3D" id="2.60.40.420">
    <property type="entry name" value="Cupredoxins - blue copper proteins"/>
    <property type="match status" value="1"/>
</dbReference>
<evidence type="ECO:0000313" key="4">
    <source>
        <dbReference type="RefSeq" id="XP_033582592.1"/>
    </source>
</evidence>
<dbReference type="EMBL" id="MU003693">
    <property type="protein sequence ID" value="KAF2815628.1"/>
    <property type="molecule type" value="Genomic_DNA"/>
</dbReference>
<reference evidence="4" key="3">
    <citation type="submission" date="2025-04" db="UniProtKB">
        <authorList>
            <consortium name="RefSeq"/>
        </authorList>
    </citation>
    <scope>IDENTIFICATION</scope>
    <source>
        <strain evidence="4">CBS 304.34</strain>
    </source>
</reference>
<reference evidence="4" key="2">
    <citation type="submission" date="2020-04" db="EMBL/GenBank/DDBJ databases">
        <authorList>
            <consortium name="NCBI Genome Project"/>
        </authorList>
    </citation>
    <scope>NUCLEOTIDE SEQUENCE</scope>
    <source>
        <strain evidence="4">CBS 304.34</strain>
    </source>
</reference>
<keyword evidence="3" id="KW-1185">Reference proteome</keyword>
<evidence type="ECO:0000313" key="2">
    <source>
        <dbReference type="EMBL" id="KAF2815628.1"/>
    </source>
</evidence>
<accession>A0A6A6Z482</accession>
<dbReference type="SUPFAM" id="SSF49503">
    <property type="entry name" value="Cupredoxins"/>
    <property type="match status" value="1"/>
</dbReference>
<organism evidence="2">
    <name type="scientific">Mytilinidion resinicola</name>
    <dbReference type="NCBI Taxonomy" id="574789"/>
    <lineage>
        <taxon>Eukaryota</taxon>
        <taxon>Fungi</taxon>
        <taxon>Dikarya</taxon>
        <taxon>Ascomycota</taxon>
        <taxon>Pezizomycotina</taxon>
        <taxon>Dothideomycetes</taxon>
        <taxon>Pleosporomycetidae</taxon>
        <taxon>Mytilinidiales</taxon>
        <taxon>Mytilinidiaceae</taxon>
        <taxon>Mytilinidion</taxon>
    </lineage>
</organism>
<dbReference type="RefSeq" id="XP_033582592.1">
    <property type="nucleotide sequence ID" value="XM_033712509.1"/>
</dbReference>
<evidence type="ECO:0000259" key="1">
    <source>
        <dbReference type="Pfam" id="PF07731"/>
    </source>
</evidence>
<dbReference type="InterPro" id="IPR011706">
    <property type="entry name" value="Cu-oxidase_C"/>
</dbReference>
<dbReference type="Pfam" id="PF07731">
    <property type="entry name" value="Cu-oxidase_2"/>
    <property type="match status" value="1"/>
</dbReference>
<evidence type="ECO:0000313" key="3">
    <source>
        <dbReference type="Proteomes" id="UP000504636"/>
    </source>
</evidence>
<feature type="domain" description="Plastocyanin-like" evidence="1">
    <location>
        <begin position="55"/>
        <end position="106"/>
    </location>
</feature>
<dbReference type="GeneID" id="54453402"/>
<dbReference type="GO" id="GO:0016491">
    <property type="term" value="F:oxidoreductase activity"/>
    <property type="evidence" value="ECO:0007669"/>
    <property type="project" value="InterPro"/>
</dbReference>
<reference evidence="2 4" key="1">
    <citation type="journal article" date="2020" name="Stud. Mycol.">
        <title>101 Dothideomycetes genomes: a test case for predicting lifestyles and emergence of pathogens.</title>
        <authorList>
            <person name="Haridas S."/>
            <person name="Albert R."/>
            <person name="Binder M."/>
            <person name="Bloem J."/>
            <person name="Labutti K."/>
            <person name="Salamov A."/>
            <person name="Andreopoulos B."/>
            <person name="Baker S."/>
            <person name="Barry K."/>
            <person name="Bills G."/>
            <person name="Bluhm B."/>
            <person name="Cannon C."/>
            <person name="Castanera R."/>
            <person name="Culley D."/>
            <person name="Daum C."/>
            <person name="Ezra D."/>
            <person name="Gonzalez J."/>
            <person name="Henrissat B."/>
            <person name="Kuo A."/>
            <person name="Liang C."/>
            <person name="Lipzen A."/>
            <person name="Lutzoni F."/>
            <person name="Magnuson J."/>
            <person name="Mondo S."/>
            <person name="Nolan M."/>
            <person name="Ohm R."/>
            <person name="Pangilinan J."/>
            <person name="Park H.-J."/>
            <person name="Ramirez L."/>
            <person name="Alfaro M."/>
            <person name="Sun H."/>
            <person name="Tritt A."/>
            <person name="Yoshinaga Y."/>
            <person name="Zwiers L.-H."/>
            <person name="Turgeon B."/>
            <person name="Goodwin S."/>
            <person name="Spatafora J."/>
            <person name="Crous P."/>
            <person name="Grigoriev I."/>
        </authorList>
    </citation>
    <scope>NUCLEOTIDE SEQUENCE</scope>
    <source>
        <strain evidence="2 4">CBS 304.34</strain>
    </source>
</reference>
<proteinExistence type="predicted"/>
<dbReference type="InterPro" id="IPR008972">
    <property type="entry name" value="Cupredoxin"/>
</dbReference>
<dbReference type="GO" id="GO:0005507">
    <property type="term" value="F:copper ion binding"/>
    <property type="evidence" value="ECO:0007669"/>
    <property type="project" value="InterPro"/>
</dbReference>
<name>A0A6A6Z482_9PEZI</name>
<sequence length="167" mass="19118">MRQVCPHGFTPSHVSQQLLDVYEFRSSSDACLLCSMRFKPKVPTLYTAQRSALPQIPMRRDAVKVGASRSLVLRFKADSPGMFLLHYHIEWHAESGLSATFVEAPAELQKHFPHGVLRAQRETCRRQGCRSRGTVPGGRGMCLICGNVMRIWRRIRTGRLWTRRRRG</sequence>
<gene>
    <name evidence="2 4" type="ORF">BDZ99DRAFT_119587</name>
</gene>
<protein>
    <recommendedName>
        <fullName evidence="1">Plastocyanin-like domain-containing protein</fullName>
    </recommendedName>
</protein>